<dbReference type="PANTHER" id="PTHR23272:SF179">
    <property type="entry name" value="ZINC FINGER BED DOMAIN-CONTAINING PROTEIN RICESLEEPER 2-LIKE ISOFORM X1"/>
    <property type="match status" value="1"/>
</dbReference>
<dbReference type="AlphaFoldDB" id="A0AAD9WQ88"/>
<dbReference type="InterPro" id="IPR012337">
    <property type="entry name" value="RNaseH-like_sf"/>
</dbReference>
<evidence type="ECO:0000313" key="3">
    <source>
        <dbReference type="EMBL" id="KAK2639406.1"/>
    </source>
</evidence>
<dbReference type="SUPFAM" id="SSF53098">
    <property type="entry name" value="Ribonuclease H-like"/>
    <property type="match status" value="1"/>
</dbReference>
<dbReference type="EMBL" id="JANJYI010000008">
    <property type="protein sequence ID" value="KAK2639406.1"/>
    <property type="molecule type" value="Genomic_DNA"/>
</dbReference>
<protein>
    <submittedName>
        <fullName evidence="3">Uncharacterized protein</fullName>
    </submittedName>
</protein>
<accession>A0AAD9WQ88</accession>
<dbReference type="GO" id="GO:0046983">
    <property type="term" value="F:protein dimerization activity"/>
    <property type="evidence" value="ECO:0007669"/>
    <property type="project" value="InterPro"/>
</dbReference>
<dbReference type="Pfam" id="PF14372">
    <property type="entry name" value="hAT-like_RNase-H"/>
    <property type="match status" value="1"/>
</dbReference>
<name>A0AAD9WQ88_9ROSI</name>
<dbReference type="PANTHER" id="PTHR23272">
    <property type="entry name" value="BED FINGER-RELATED"/>
    <property type="match status" value="1"/>
</dbReference>
<comment type="caution">
    <text evidence="3">The sequence shown here is derived from an EMBL/GenBank/DDBJ whole genome shotgun (WGS) entry which is preliminary data.</text>
</comment>
<evidence type="ECO:0000259" key="1">
    <source>
        <dbReference type="Pfam" id="PF05699"/>
    </source>
</evidence>
<evidence type="ECO:0000313" key="4">
    <source>
        <dbReference type="Proteomes" id="UP001280121"/>
    </source>
</evidence>
<gene>
    <name evidence="3" type="ORF">Ddye_027201</name>
</gene>
<evidence type="ECO:0000259" key="2">
    <source>
        <dbReference type="Pfam" id="PF14372"/>
    </source>
</evidence>
<sequence>MICKVRETINGWRNSRYNEIQVMARGMIAKFDKYWSDIPGVMAVAVVLDPSQAVSNINKSELERYLEEQVENNSHDFDILSWWKESAFSAGGRFLSPHCIRLHTDTLEALMCTQNWIWAPIRGYDPYAYEAAHDPSLYAYGAYAGCPPYPQQCFWAVLLVQFGILDGNTKRYGAVFVLHHCGNSISLLLADERDEISKADSNKFDIIINQLDSLYILATFR</sequence>
<proteinExistence type="predicted"/>
<dbReference type="Proteomes" id="UP001280121">
    <property type="component" value="Unassembled WGS sequence"/>
</dbReference>
<dbReference type="Pfam" id="PF05699">
    <property type="entry name" value="Dimer_Tnp_hAT"/>
    <property type="match status" value="1"/>
</dbReference>
<dbReference type="InterPro" id="IPR008906">
    <property type="entry name" value="HATC_C_dom"/>
</dbReference>
<dbReference type="GO" id="GO:0003677">
    <property type="term" value="F:DNA binding"/>
    <property type="evidence" value="ECO:0007669"/>
    <property type="project" value="InterPro"/>
</dbReference>
<feature type="domain" description="hAT-like transposase RNase-H fold" evidence="2">
    <location>
        <begin position="1"/>
        <end position="58"/>
    </location>
</feature>
<reference evidence="3" key="1">
    <citation type="journal article" date="2023" name="Plant J.">
        <title>Genome sequences and population genomics provide insights into the demographic history, inbreeding, and mutation load of two 'living fossil' tree species of Dipteronia.</title>
        <authorList>
            <person name="Feng Y."/>
            <person name="Comes H.P."/>
            <person name="Chen J."/>
            <person name="Zhu S."/>
            <person name="Lu R."/>
            <person name="Zhang X."/>
            <person name="Li P."/>
            <person name="Qiu J."/>
            <person name="Olsen K.M."/>
            <person name="Qiu Y."/>
        </authorList>
    </citation>
    <scope>NUCLEOTIDE SEQUENCE</scope>
    <source>
        <strain evidence="3">KIB01</strain>
    </source>
</reference>
<keyword evidence="4" id="KW-1185">Reference proteome</keyword>
<organism evidence="3 4">
    <name type="scientific">Dipteronia dyeriana</name>
    <dbReference type="NCBI Taxonomy" id="168575"/>
    <lineage>
        <taxon>Eukaryota</taxon>
        <taxon>Viridiplantae</taxon>
        <taxon>Streptophyta</taxon>
        <taxon>Embryophyta</taxon>
        <taxon>Tracheophyta</taxon>
        <taxon>Spermatophyta</taxon>
        <taxon>Magnoliopsida</taxon>
        <taxon>eudicotyledons</taxon>
        <taxon>Gunneridae</taxon>
        <taxon>Pentapetalae</taxon>
        <taxon>rosids</taxon>
        <taxon>malvids</taxon>
        <taxon>Sapindales</taxon>
        <taxon>Sapindaceae</taxon>
        <taxon>Hippocastanoideae</taxon>
        <taxon>Acereae</taxon>
        <taxon>Dipteronia</taxon>
    </lineage>
</organism>
<dbReference type="InterPro" id="IPR025525">
    <property type="entry name" value="hAT-like_transposase_RNase-H"/>
</dbReference>
<feature type="domain" description="HAT C-terminal dimerisation" evidence="1">
    <location>
        <begin position="85"/>
        <end position="117"/>
    </location>
</feature>